<comment type="caution">
    <text evidence="2">The sequence shown here is derived from an EMBL/GenBank/DDBJ whole genome shotgun (WGS) entry which is preliminary data.</text>
</comment>
<feature type="compositionally biased region" description="Low complexity" evidence="1">
    <location>
        <begin position="97"/>
        <end position="108"/>
    </location>
</feature>
<accession>A0A8J2S1H6</accession>
<organism evidence="2 3">
    <name type="scientific">Daphnia galeata</name>
    <dbReference type="NCBI Taxonomy" id="27404"/>
    <lineage>
        <taxon>Eukaryota</taxon>
        <taxon>Metazoa</taxon>
        <taxon>Ecdysozoa</taxon>
        <taxon>Arthropoda</taxon>
        <taxon>Crustacea</taxon>
        <taxon>Branchiopoda</taxon>
        <taxon>Diplostraca</taxon>
        <taxon>Cladocera</taxon>
        <taxon>Anomopoda</taxon>
        <taxon>Daphniidae</taxon>
        <taxon>Daphnia</taxon>
    </lineage>
</organism>
<feature type="compositionally biased region" description="Low complexity" evidence="1">
    <location>
        <begin position="67"/>
        <end position="78"/>
    </location>
</feature>
<evidence type="ECO:0000313" key="3">
    <source>
        <dbReference type="Proteomes" id="UP000789390"/>
    </source>
</evidence>
<gene>
    <name evidence="2" type="ORF">DGAL_LOCUS16624</name>
</gene>
<evidence type="ECO:0000313" key="2">
    <source>
        <dbReference type="EMBL" id="CAH0112831.1"/>
    </source>
</evidence>
<dbReference type="AlphaFoldDB" id="A0A8J2S1H6"/>
<sequence>MLVVLTASSSWSSAGWERVDSVTGGGSTGIRIVEFTNSSAVSIDCDWTLQSSSSSDIITASNRRRPFSSSSSGSANNRPIHQQQHHDDGLVADNGDSPSQPTTTTSTTDGIALTWLDANRQPVVSIPGIRHVLSNGTLHFPAYRSDAYRSDVHSAEYRCLASTATGALLSPPIIIRSGIK</sequence>
<proteinExistence type="predicted"/>
<dbReference type="InterPro" id="IPR013783">
    <property type="entry name" value="Ig-like_fold"/>
</dbReference>
<reference evidence="2" key="1">
    <citation type="submission" date="2021-11" db="EMBL/GenBank/DDBJ databases">
        <authorList>
            <person name="Schell T."/>
        </authorList>
    </citation>
    <scope>NUCLEOTIDE SEQUENCE</scope>
    <source>
        <strain evidence="2">M5</strain>
    </source>
</reference>
<keyword evidence="3" id="KW-1185">Reference proteome</keyword>
<name>A0A8J2S1H6_9CRUS</name>
<dbReference type="OrthoDB" id="6374137at2759"/>
<dbReference type="Proteomes" id="UP000789390">
    <property type="component" value="Unassembled WGS sequence"/>
</dbReference>
<protein>
    <recommendedName>
        <fullName evidence="4">Ig-like domain-containing protein</fullName>
    </recommendedName>
</protein>
<evidence type="ECO:0000256" key="1">
    <source>
        <dbReference type="SAM" id="MobiDB-lite"/>
    </source>
</evidence>
<dbReference type="EMBL" id="CAKKLH010000332">
    <property type="protein sequence ID" value="CAH0112831.1"/>
    <property type="molecule type" value="Genomic_DNA"/>
</dbReference>
<feature type="region of interest" description="Disordered" evidence="1">
    <location>
        <begin position="59"/>
        <end position="108"/>
    </location>
</feature>
<dbReference type="Gene3D" id="2.60.40.10">
    <property type="entry name" value="Immunoglobulins"/>
    <property type="match status" value="1"/>
</dbReference>
<evidence type="ECO:0008006" key="4">
    <source>
        <dbReference type="Google" id="ProtNLM"/>
    </source>
</evidence>